<sequence length="105" mass="11981">MPPVRVTVPGSAVAAERRSFTLNLPSTSHFTLLKSLPSGSDFFSRLLMKQSIAVVPHRFYSRYQRRLGICVAYIKQWIATSYTSSYSSWQYFMCFKVLSQCILGD</sequence>
<organism evidence="1 2">
    <name type="scientific">Stylosanthes scabra</name>
    <dbReference type="NCBI Taxonomy" id="79078"/>
    <lineage>
        <taxon>Eukaryota</taxon>
        <taxon>Viridiplantae</taxon>
        <taxon>Streptophyta</taxon>
        <taxon>Embryophyta</taxon>
        <taxon>Tracheophyta</taxon>
        <taxon>Spermatophyta</taxon>
        <taxon>Magnoliopsida</taxon>
        <taxon>eudicotyledons</taxon>
        <taxon>Gunneridae</taxon>
        <taxon>Pentapetalae</taxon>
        <taxon>rosids</taxon>
        <taxon>fabids</taxon>
        <taxon>Fabales</taxon>
        <taxon>Fabaceae</taxon>
        <taxon>Papilionoideae</taxon>
        <taxon>50 kb inversion clade</taxon>
        <taxon>dalbergioids sensu lato</taxon>
        <taxon>Dalbergieae</taxon>
        <taxon>Pterocarpus clade</taxon>
        <taxon>Stylosanthes</taxon>
    </lineage>
</organism>
<evidence type="ECO:0000313" key="1">
    <source>
        <dbReference type="EMBL" id="MED6211298.1"/>
    </source>
</evidence>
<protein>
    <submittedName>
        <fullName evidence="1">Uncharacterized protein</fullName>
    </submittedName>
</protein>
<dbReference type="Proteomes" id="UP001341840">
    <property type="component" value="Unassembled WGS sequence"/>
</dbReference>
<gene>
    <name evidence="1" type="ORF">PIB30_072398</name>
</gene>
<reference evidence="1 2" key="1">
    <citation type="journal article" date="2023" name="Plants (Basel)">
        <title>Bridging the Gap: Combining Genomics and Transcriptomics Approaches to Understand Stylosanthes scabra, an Orphan Legume from the Brazilian Caatinga.</title>
        <authorList>
            <person name="Ferreira-Neto J.R.C."/>
            <person name="da Silva M.D."/>
            <person name="Binneck E."/>
            <person name="de Melo N.F."/>
            <person name="da Silva R.H."/>
            <person name="de Melo A.L.T.M."/>
            <person name="Pandolfi V."/>
            <person name="Bustamante F.O."/>
            <person name="Brasileiro-Vidal A.C."/>
            <person name="Benko-Iseppon A.M."/>
        </authorList>
    </citation>
    <scope>NUCLEOTIDE SEQUENCE [LARGE SCALE GENOMIC DNA]</scope>
    <source>
        <tissue evidence="1">Leaves</tissue>
    </source>
</reference>
<accession>A0ABU6YRQ3</accession>
<proteinExistence type="predicted"/>
<keyword evidence="2" id="KW-1185">Reference proteome</keyword>
<name>A0ABU6YRQ3_9FABA</name>
<evidence type="ECO:0000313" key="2">
    <source>
        <dbReference type="Proteomes" id="UP001341840"/>
    </source>
</evidence>
<dbReference type="EMBL" id="JASCZI010242512">
    <property type="protein sequence ID" value="MED6211298.1"/>
    <property type="molecule type" value="Genomic_DNA"/>
</dbReference>
<comment type="caution">
    <text evidence="1">The sequence shown here is derived from an EMBL/GenBank/DDBJ whole genome shotgun (WGS) entry which is preliminary data.</text>
</comment>